<dbReference type="InterPro" id="IPR036497">
    <property type="entry name" value="GLTP_sf"/>
</dbReference>
<organism evidence="3 4">
    <name type="scientific">Mycoemilia scoparia</name>
    <dbReference type="NCBI Taxonomy" id="417184"/>
    <lineage>
        <taxon>Eukaryota</taxon>
        <taxon>Fungi</taxon>
        <taxon>Fungi incertae sedis</taxon>
        <taxon>Zoopagomycota</taxon>
        <taxon>Kickxellomycotina</taxon>
        <taxon>Kickxellomycetes</taxon>
        <taxon>Kickxellales</taxon>
        <taxon>Kickxellaceae</taxon>
        <taxon>Mycoemilia</taxon>
    </lineage>
</organism>
<protein>
    <recommendedName>
        <fullName evidence="2">Glycolipid transfer protein domain-containing protein</fullName>
    </recommendedName>
</protein>
<dbReference type="GO" id="GO:0005829">
    <property type="term" value="C:cytosol"/>
    <property type="evidence" value="ECO:0007669"/>
    <property type="project" value="TreeGrafter"/>
</dbReference>
<accession>A0A9W8A2G7</accession>
<evidence type="ECO:0000313" key="4">
    <source>
        <dbReference type="Proteomes" id="UP001150538"/>
    </source>
</evidence>
<dbReference type="EMBL" id="JANBPU010000007">
    <property type="protein sequence ID" value="KAJ1921067.1"/>
    <property type="molecule type" value="Genomic_DNA"/>
</dbReference>
<dbReference type="Proteomes" id="UP001150538">
    <property type="component" value="Unassembled WGS sequence"/>
</dbReference>
<evidence type="ECO:0000259" key="2">
    <source>
        <dbReference type="Pfam" id="PF08718"/>
    </source>
</evidence>
<dbReference type="PANTHER" id="PTHR10219:SF25">
    <property type="entry name" value="PLECKSTRIN HOMOLOGY DOMAIN-CONTAINING FAMILY A MEMBER 8"/>
    <property type="match status" value="1"/>
</dbReference>
<sequence length="197" mass="22327">MTSFIDTVPRSFENVAITDEGIDTMEFLEAAQGVVMLFKKLSATKFKLVIDDMDGNIQKIKNKYLSQPVDFKTLQNIILSEASEKTKTATQGLLWLKRGLEFTAAALLRSLENATEELSVSFTKAYDVTLKQYHNFIVKSLFKTMMGLCPYRKDFYETLGGTTPEAQERLKDWAKALQSQLETLNKFYSQGGYDKGL</sequence>
<dbReference type="OrthoDB" id="205255at2759"/>
<feature type="domain" description="Glycolipid transfer protein" evidence="2">
    <location>
        <begin position="22"/>
        <end position="160"/>
    </location>
</feature>
<dbReference type="GO" id="GO:0016020">
    <property type="term" value="C:membrane"/>
    <property type="evidence" value="ECO:0007669"/>
    <property type="project" value="TreeGrafter"/>
</dbReference>
<keyword evidence="4" id="KW-1185">Reference proteome</keyword>
<dbReference type="GO" id="GO:1902388">
    <property type="term" value="F:ceramide 1-phosphate transfer activity"/>
    <property type="evidence" value="ECO:0007669"/>
    <property type="project" value="TreeGrafter"/>
</dbReference>
<dbReference type="InterPro" id="IPR014830">
    <property type="entry name" value="Glycolipid_transfer_prot_dom"/>
</dbReference>
<dbReference type="AlphaFoldDB" id="A0A9W8A2G7"/>
<dbReference type="FunFam" id="1.10.3520.10:FF:000001">
    <property type="entry name" value="Pleckstrin domain-containing family A member 8"/>
    <property type="match status" value="1"/>
</dbReference>
<reference evidence="3" key="1">
    <citation type="submission" date="2022-07" db="EMBL/GenBank/DDBJ databases">
        <title>Phylogenomic reconstructions and comparative analyses of Kickxellomycotina fungi.</title>
        <authorList>
            <person name="Reynolds N.K."/>
            <person name="Stajich J.E."/>
            <person name="Barry K."/>
            <person name="Grigoriev I.V."/>
            <person name="Crous P."/>
            <person name="Smith M.E."/>
        </authorList>
    </citation>
    <scope>NUCLEOTIDE SEQUENCE</scope>
    <source>
        <strain evidence="3">NBRC 100468</strain>
    </source>
</reference>
<keyword evidence="1" id="KW-0813">Transport</keyword>
<comment type="caution">
    <text evidence="3">The sequence shown here is derived from an EMBL/GenBank/DDBJ whole genome shotgun (WGS) entry which is preliminary data.</text>
</comment>
<proteinExistence type="predicted"/>
<dbReference type="Pfam" id="PF08718">
    <property type="entry name" value="GLTP"/>
    <property type="match status" value="1"/>
</dbReference>
<dbReference type="GO" id="GO:1902387">
    <property type="term" value="F:ceramide 1-phosphate binding"/>
    <property type="evidence" value="ECO:0007669"/>
    <property type="project" value="TreeGrafter"/>
</dbReference>
<gene>
    <name evidence="3" type="ORF">H4219_000925</name>
</gene>
<evidence type="ECO:0000256" key="1">
    <source>
        <dbReference type="ARBA" id="ARBA00022448"/>
    </source>
</evidence>
<evidence type="ECO:0000313" key="3">
    <source>
        <dbReference type="EMBL" id="KAJ1921067.1"/>
    </source>
</evidence>
<dbReference type="PANTHER" id="PTHR10219">
    <property type="entry name" value="GLYCOLIPID TRANSFER PROTEIN-RELATED"/>
    <property type="match status" value="1"/>
</dbReference>
<dbReference type="SUPFAM" id="SSF110004">
    <property type="entry name" value="Glycolipid transfer protein, GLTP"/>
    <property type="match status" value="1"/>
</dbReference>
<dbReference type="Gene3D" id="1.10.3520.10">
    <property type="entry name" value="Glycolipid transfer protein"/>
    <property type="match status" value="1"/>
</dbReference>
<name>A0A9W8A2G7_9FUNG</name>